<dbReference type="InterPro" id="IPR050228">
    <property type="entry name" value="Carboxylesterase_BioH"/>
</dbReference>
<dbReference type="InterPro" id="IPR029058">
    <property type="entry name" value="AB_hydrolase_fold"/>
</dbReference>
<proteinExistence type="predicted"/>
<feature type="domain" description="AB hydrolase-1" evidence="1">
    <location>
        <begin position="6"/>
        <end position="226"/>
    </location>
</feature>
<gene>
    <name evidence="2" type="ORF">AAV32_08380</name>
    <name evidence="3" type="ORF">EV679_3281</name>
</gene>
<dbReference type="Pfam" id="PF12697">
    <property type="entry name" value="Abhydrolase_6"/>
    <property type="match status" value="1"/>
</dbReference>
<evidence type="ECO:0000313" key="5">
    <source>
        <dbReference type="Proteomes" id="UP000292039"/>
    </source>
</evidence>
<keyword evidence="4" id="KW-1185">Reference proteome</keyword>
<dbReference type="PATRIC" id="fig|206506.3.peg.1792"/>
<reference evidence="2 4" key="1">
    <citation type="submission" date="2015-04" db="EMBL/GenBank/DDBJ databases">
        <title>Genome sequence of Kerstersia gyiorum CG1.</title>
        <authorList>
            <person name="Greninger A.L."/>
            <person name="Kozyreva V."/>
            <person name="Chaturvedi V."/>
        </authorList>
    </citation>
    <scope>NUCLEOTIDE SEQUENCE [LARGE SCALE GENOMIC DNA]</scope>
    <source>
        <strain evidence="2 4">CG1</strain>
    </source>
</reference>
<evidence type="ECO:0000313" key="3">
    <source>
        <dbReference type="EMBL" id="RZS64933.1"/>
    </source>
</evidence>
<accession>A0A171KSV3</accession>
<sequence length="240" mass="26201">MSKPVLLLLPGLLCDETVWREQREALSAYHCVVPDYGCADSIGAMASLALDAVPAGGFAVAGHSMGGRVALEIARQMPERVERMALLDTGTHSLASGAAGEREVAGRMALLHIARTQGMRAMGREWARGMVHKDRLETPLFEEILAMIERKTPDIFAAQLQALIERPDASGVLARLQVPVLLSCGRQDAWSPVARHEEMQRQCPAARLVVIEDSGHMSTMEQPQAVTRMLRAWLEDDGQA</sequence>
<dbReference type="SUPFAM" id="SSF53474">
    <property type="entry name" value="alpha/beta-Hydrolases"/>
    <property type="match status" value="1"/>
</dbReference>
<reference evidence="3 5" key="2">
    <citation type="submission" date="2019-02" db="EMBL/GenBank/DDBJ databases">
        <title>Genomic Encyclopedia of Type Strains, Phase IV (KMG-IV): sequencing the most valuable type-strain genomes for metagenomic binning, comparative biology and taxonomic classification.</title>
        <authorList>
            <person name="Goeker M."/>
        </authorList>
    </citation>
    <scope>NUCLEOTIDE SEQUENCE [LARGE SCALE GENOMIC DNA]</scope>
    <source>
        <strain evidence="3 5">DSM 16618</strain>
    </source>
</reference>
<dbReference type="InterPro" id="IPR000073">
    <property type="entry name" value="AB_hydrolase_1"/>
</dbReference>
<keyword evidence="2" id="KW-0378">Hydrolase</keyword>
<dbReference type="EMBL" id="SGWZ01000007">
    <property type="protein sequence ID" value="RZS64933.1"/>
    <property type="molecule type" value="Genomic_DNA"/>
</dbReference>
<organism evidence="2 4">
    <name type="scientific">Kerstersia gyiorum</name>
    <dbReference type="NCBI Taxonomy" id="206506"/>
    <lineage>
        <taxon>Bacteria</taxon>
        <taxon>Pseudomonadati</taxon>
        <taxon>Pseudomonadota</taxon>
        <taxon>Betaproteobacteria</taxon>
        <taxon>Burkholderiales</taxon>
        <taxon>Alcaligenaceae</taxon>
        <taxon>Kerstersia</taxon>
    </lineage>
</organism>
<name>A0A171KSV3_9BURK</name>
<dbReference type="Proteomes" id="UP000078084">
    <property type="component" value="Unassembled WGS sequence"/>
</dbReference>
<evidence type="ECO:0000313" key="4">
    <source>
        <dbReference type="Proteomes" id="UP000078084"/>
    </source>
</evidence>
<dbReference type="OrthoDB" id="2086224at2"/>
<dbReference type="EMBL" id="LBNE01000004">
    <property type="protein sequence ID" value="KKO71970.1"/>
    <property type="molecule type" value="Genomic_DNA"/>
</dbReference>
<dbReference type="GeneID" id="99727184"/>
<comment type="caution">
    <text evidence="2">The sequence shown here is derived from an EMBL/GenBank/DDBJ whole genome shotgun (WGS) entry which is preliminary data.</text>
</comment>
<dbReference type="Proteomes" id="UP000292039">
    <property type="component" value="Unassembled WGS sequence"/>
</dbReference>
<protein>
    <submittedName>
        <fullName evidence="2">Alpha/beta hydrolase</fullName>
    </submittedName>
    <submittedName>
        <fullName evidence="3">Pimeloyl-ACP methyl ester carboxylesterase</fullName>
    </submittedName>
</protein>
<evidence type="ECO:0000259" key="1">
    <source>
        <dbReference type="Pfam" id="PF12697"/>
    </source>
</evidence>
<dbReference type="GO" id="GO:0016787">
    <property type="term" value="F:hydrolase activity"/>
    <property type="evidence" value="ECO:0007669"/>
    <property type="project" value="UniProtKB-KW"/>
</dbReference>
<dbReference type="Gene3D" id="3.40.50.1820">
    <property type="entry name" value="alpha/beta hydrolase"/>
    <property type="match status" value="1"/>
</dbReference>
<evidence type="ECO:0000313" key="2">
    <source>
        <dbReference type="EMBL" id="KKO71970.1"/>
    </source>
</evidence>
<dbReference type="PANTHER" id="PTHR43194">
    <property type="entry name" value="HYDROLASE ALPHA/BETA FOLD FAMILY"/>
    <property type="match status" value="1"/>
</dbReference>
<dbReference type="PANTHER" id="PTHR43194:SF2">
    <property type="entry name" value="PEROXISOMAL MEMBRANE PROTEIN LPX1"/>
    <property type="match status" value="1"/>
</dbReference>
<dbReference type="RefSeq" id="WP_068370312.1">
    <property type="nucleotide sequence ID" value="NZ_CBCSEB010000005.1"/>
</dbReference>
<dbReference type="STRING" id="206506.AAV32_08380"/>
<dbReference type="PRINTS" id="PR00111">
    <property type="entry name" value="ABHYDROLASE"/>
</dbReference>
<dbReference type="AlphaFoldDB" id="A0A171KSV3"/>